<sequence>CSFVFKRRVRAMGGGRRRRAGGDQERESSGDEGSAVVRRDRPRDAPNPMVQRSRRRTRERPEHAPSSSEDEDPAKKIRVTYKSTRSAKPVGPEDMGATAVCELDTEKEKDAQAIFERSQKIQEELRGKEDDKVYRGINNYQKYVKPKDTAMGNASSGMVRKGPIRAPEHLRATVRWDYQPDICKDYKETGFCGFGDSCKFLHDRSDYKHGWQIERELQEGRYSSDDDRNYEVSSDEEDMPFKCSICTSSFKNPVVTKCRHYFCESCALQHYRKSQRCYSCGSQTNGVFNPAKQLKAKLEKYKGVKEEEQLSDHEEDP</sequence>
<dbReference type="InterPro" id="IPR039971">
    <property type="entry name" value="CWC24-like"/>
</dbReference>
<feature type="compositionally biased region" description="Basic residues" evidence="5">
    <location>
        <begin position="1"/>
        <end position="19"/>
    </location>
</feature>
<dbReference type="InterPro" id="IPR001841">
    <property type="entry name" value="Znf_RING"/>
</dbReference>
<keyword evidence="3 4" id="KW-0862">Zinc</keyword>
<keyword evidence="2 4" id="KW-0863">Zinc-finger</keyword>
<evidence type="ECO:0000256" key="3">
    <source>
        <dbReference type="ARBA" id="ARBA00022833"/>
    </source>
</evidence>
<organism evidence="8 9">
    <name type="scientific">Bombycilla garrulus</name>
    <name type="common">Bohemian waxwing</name>
    <name type="synonym">Lanius garrulus</name>
    <dbReference type="NCBI Taxonomy" id="125297"/>
    <lineage>
        <taxon>Eukaryota</taxon>
        <taxon>Metazoa</taxon>
        <taxon>Chordata</taxon>
        <taxon>Craniata</taxon>
        <taxon>Vertebrata</taxon>
        <taxon>Euteleostomi</taxon>
        <taxon>Archelosauria</taxon>
        <taxon>Archosauria</taxon>
        <taxon>Dinosauria</taxon>
        <taxon>Saurischia</taxon>
        <taxon>Theropoda</taxon>
        <taxon>Coelurosauria</taxon>
        <taxon>Aves</taxon>
        <taxon>Neognathae</taxon>
        <taxon>Neoaves</taxon>
        <taxon>Telluraves</taxon>
        <taxon>Australaves</taxon>
        <taxon>Passeriformes</taxon>
        <taxon>Bombycillidae</taxon>
        <taxon>Bombycilla</taxon>
    </lineage>
</organism>
<reference evidence="8 9" key="1">
    <citation type="submission" date="2019-09" db="EMBL/GenBank/DDBJ databases">
        <title>Bird 10,000 Genomes (B10K) Project - Family phase.</title>
        <authorList>
            <person name="Zhang G."/>
        </authorList>
    </citation>
    <scope>NUCLEOTIDE SEQUENCE [LARGE SCALE GENOMIC DNA]</scope>
    <source>
        <strain evidence="8">B10K-DU-002-23</strain>
        <tissue evidence="8">Muscle</tissue>
    </source>
</reference>
<dbReference type="InterPro" id="IPR017907">
    <property type="entry name" value="Znf_RING_CS"/>
</dbReference>
<dbReference type="SMART" id="SM00184">
    <property type="entry name" value="RING"/>
    <property type="match status" value="1"/>
</dbReference>
<dbReference type="PANTHER" id="PTHR12930">
    <property type="entry name" value="ZINC FINGER PROTEIN 183"/>
    <property type="match status" value="1"/>
</dbReference>
<dbReference type="GO" id="GO:0005684">
    <property type="term" value="C:U2-type spliceosomal complex"/>
    <property type="evidence" value="ECO:0007669"/>
    <property type="project" value="TreeGrafter"/>
</dbReference>
<dbReference type="OrthoDB" id="25761at2759"/>
<dbReference type="GO" id="GO:0008270">
    <property type="term" value="F:zinc ion binding"/>
    <property type="evidence" value="ECO:0007669"/>
    <property type="project" value="UniProtKB-KW"/>
</dbReference>
<evidence type="ECO:0000256" key="5">
    <source>
        <dbReference type="SAM" id="MobiDB-lite"/>
    </source>
</evidence>
<evidence type="ECO:0000256" key="2">
    <source>
        <dbReference type="ARBA" id="ARBA00022771"/>
    </source>
</evidence>
<dbReference type="InterPro" id="IPR036855">
    <property type="entry name" value="Znf_CCCH_sf"/>
</dbReference>
<dbReference type="SUPFAM" id="SSF90229">
    <property type="entry name" value="CCCH zinc finger"/>
    <property type="match status" value="1"/>
</dbReference>
<feature type="domain" description="C3H1-type" evidence="7">
    <location>
        <begin position="177"/>
        <end position="205"/>
    </location>
</feature>
<feature type="region of interest" description="Disordered" evidence="5">
    <location>
        <begin position="1"/>
        <end position="76"/>
    </location>
</feature>
<name>A0A7L1MG14_BOMGA</name>
<dbReference type="SUPFAM" id="SSF57850">
    <property type="entry name" value="RING/U-box"/>
    <property type="match status" value="1"/>
</dbReference>
<protein>
    <submittedName>
        <fullName evidence="8">R113A protein</fullName>
    </submittedName>
</protein>
<dbReference type="Gene3D" id="3.30.40.10">
    <property type="entry name" value="Zinc/RING finger domain, C3HC4 (zinc finger)"/>
    <property type="match status" value="1"/>
</dbReference>
<feature type="zinc finger region" description="C3H1-type" evidence="4">
    <location>
        <begin position="177"/>
        <end position="205"/>
    </location>
</feature>
<dbReference type="PROSITE" id="PS50089">
    <property type="entry name" value="ZF_RING_2"/>
    <property type="match status" value="1"/>
</dbReference>
<dbReference type="PANTHER" id="PTHR12930:SF0">
    <property type="entry name" value="RING FINGER PROTEIN 113B"/>
    <property type="match status" value="1"/>
</dbReference>
<dbReference type="Gene3D" id="4.10.1000.10">
    <property type="entry name" value="Zinc finger, CCCH-type"/>
    <property type="match status" value="1"/>
</dbReference>
<gene>
    <name evidence="8" type="primary">Rnf113a_1</name>
    <name evidence="8" type="ORF">BOMGAR_R14848</name>
</gene>
<evidence type="ECO:0000313" key="8">
    <source>
        <dbReference type="EMBL" id="NXN86219.1"/>
    </source>
</evidence>
<dbReference type="PROSITE" id="PS50103">
    <property type="entry name" value="ZF_C3H1"/>
    <property type="match status" value="1"/>
</dbReference>
<dbReference type="CDD" id="cd16539">
    <property type="entry name" value="RING-HC_RNF113A_B"/>
    <property type="match status" value="1"/>
</dbReference>
<evidence type="ECO:0000256" key="4">
    <source>
        <dbReference type="PROSITE-ProRule" id="PRU00723"/>
    </source>
</evidence>
<dbReference type="PROSITE" id="PS00518">
    <property type="entry name" value="ZF_RING_1"/>
    <property type="match status" value="1"/>
</dbReference>
<feature type="non-terminal residue" evidence="8">
    <location>
        <position position="317"/>
    </location>
</feature>
<dbReference type="InterPro" id="IPR013083">
    <property type="entry name" value="Znf_RING/FYVE/PHD"/>
</dbReference>
<dbReference type="Pfam" id="PF13923">
    <property type="entry name" value="zf-C3HC4_2"/>
    <property type="match status" value="1"/>
</dbReference>
<dbReference type="Pfam" id="PF00642">
    <property type="entry name" value="zf-CCCH"/>
    <property type="match status" value="1"/>
</dbReference>
<evidence type="ECO:0000259" key="7">
    <source>
        <dbReference type="PROSITE" id="PS50103"/>
    </source>
</evidence>
<feature type="non-terminal residue" evidence="8">
    <location>
        <position position="1"/>
    </location>
</feature>
<evidence type="ECO:0000256" key="1">
    <source>
        <dbReference type="ARBA" id="ARBA00022723"/>
    </source>
</evidence>
<keyword evidence="9" id="KW-1185">Reference proteome</keyword>
<dbReference type="InterPro" id="IPR000571">
    <property type="entry name" value="Znf_CCCH"/>
</dbReference>
<dbReference type="SMART" id="SM00356">
    <property type="entry name" value="ZnF_C3H1"/>
    <property type="match status" value="1"/>
</dbReference>
<evidence type="ECO:0000259" key="6">
    <source>
        <dbReference type="PROSITE" id="PS50089"/>
    </source>
</evidence>
<feature type="compositionally biased region" description="Basic and acidic residues" evidence="5">
    <location>
        <begin position="20"/>
        <end position="29"/>
    </location>
</feature>
<dbReference type="EMBL" id="VXBU01012826">
    <property type="protein sequence ID" value="NXN86219.1"/>
    <property type="molecule type" value="Genomic_DNA"/>
</dbReference>
<evidence type="ECO:0000313" key="9">
    <source>
        <dbReference type="Proteomes" id="UP000532545"/>
    </source>
</evidence>
<feature type="domain" description="RING-type" evidence="6">
    <location>
        <begin position="243"/>
        <end position="280"/>
    </location>
</feature>
<accession>A0A7L1MG14</accession>
<dbReference type="Proteomes" id="UP000532545">
    <property type="component" value="Unassembled WGS sequence"/>
</dbReference>
<dbReference type="GO" id="GO:0034247">
    <property type="term" value="P:snoRNA splicing"/>
    <property type="evidence" value="ECO:0007669"/>
    <property type="project" value="TreeGrafter"/>
</dbReference>
<keyword evidence="1 4" id="KW-0479">Metal-binding</keyword>
<proteinExistence type="predicted"/>
<comment type="caution">
    <text evidence="8">The sequence shown here is derived from an EMBL/GenBank/DDBJ whole genome shotgun (WGS) entry which is preliminary data.</text>
</comment>
<dbReference type="FunFam" id="3.30.40.10:FF:000045">
    <property type="entry name" value="RING finger protein 113A"/>
    <property type="match status" value="1"/>
</dbReference>
<dbReference type="AlphaFoldDB" id="A0A7L1MG14"/>